<reference evidence="1 2" key="1">
    <citation type="submission" date="2021-03" db="EMBL/GenBank/DDBJ databases">
        <title>Fibrella sp. HMF5405 genome sequencing and assembly.</title>
        <authorList>
            <person name="Kang H."/>
            <person name="Kim H."/>
            <person name="Bae S."/>
            <person name="Joh K."/>
        </authorList>
    </citation>
    <scope>NUCLEOTIDE SEQUENCE [LARGE SCALE GENOMIC DNA]</scope>
    <source>
        <strain evidence="1 2">HMF5405</strain>
    </source>
</reference>
<gene>
    <name evidence="1" type="ORF">J2I46_24985</name>
</gene>
<keyword evidence="2" id="KW-1185">Reference proteome</keyword>
<dbReference type="Proteomes" id="UP000664628">
    <property type="component" value="Unassembled WGS sequence"/>
</dbReference>
<evidence type="ECO:0000313" key="2">
    <source>
        <dbReference type="Proteomes" id="UP000664628"/>
    </source>
</evidence>
<sequence length="121" mass="13916">MLNVASILRKIKVTGFEKDTQVRSAKQIQLFDWNLRLKDGYLLYNKSIDKLMSITVEFDETVLKNLETTSSTLNMSSEQLINQIVKNYLHIETVNQLRQDLRGTAASAGFLSEEDIFREIS</sequence>
<evidence type="ECO:0008006" key="3">
    <source>
        <dbReference type="Google" id="ProtNLM"/>
    </source>
</evidence>
<proteinExistence type="predicted"/>
<name>A0ABS3JPD5_9BACT</name>
<evidence type="ECO:0000313" key="1">
    <source>
        <dbReference type="EMBL" id="MBO0951863.1"/>
    </source>
</evidence>
<accession>A0ABS3JPD5</accession>
<organism evidence="1 2">
    <name type="scientific">Fibrella forsythiae</name>
    <dbReference type="NCBI Taxonomy" id="2817061"/>
    <lineage>
        <taxon>Bacteria</taxon>
        <taxon>Pseudomonadati</taxon>
        <taxon>Bacteroidota</taxon>
        <taxon>Cytophagia</taxon>
        <taxon>Cytophagales</taxon>
        <taxon>Spirosomataceae</taxon>
        <taxon>Fibrella</taxon>
    </lineage>
</organism>
<dbReference type="EMBL" id="JAFMYW010000009">
    <property type="protein sequence ID" value="MBO0951863.1"/>
    <property type="molecule type" value="Genomic_DNA"/>
</dbReference>
<dbReference type="Gene3D" id="1.10.1220.10">
    <property type="entry name" value="Met repressor-like"/>
    <property type="match status" value="1"/>
</dbReference>
<protein>
    <recommendedName>
        <fullName evidence="3">CopG family transcriptional regulator</fullName>
    </recommendedName>
</protein>
<dbReference type="RefSeq" id="WP_207331816.1">
    <property type="nucleotide sequence ID" value="NZ_JAFMYW010000009.1"/>
</dbReference>
<comment type="caution">
    <text evidence="1">The sequence shown here is derived from an EMBL/GenBank/DDBJ whole genome shotgun (WGS) entry which is preliminary data.</text>
</comment>
<dbReference type="InterPro" id="IPR013321">
    <property type="entry name" value="Arc_rbn_hlx_hlx"/>
</dbReference>